<keyword evidence="9" id="KW-1185">Reference proteome</keyword>
<dbReference type="Proteomes" id="UP000422764">
    <property type="component" value="Chromosome"/>
</dbReference>
<dbReference type="AlphaFoldDB" id="A0A6I6EZY9"/>
<name>A0A6I6EZY9_9CLOT</name>
<evidence type="ECO:0000256" key="5">
    <source>
        <dbReference type="ARBA" id="ARBA00023136"/>
    </source>
</evidence>
<keyword evidence="4 6" id="KW-1133">Transmembrane helix</keyword>
<dbReference type="EMBL" id="CP046522">
    <property type="protein sequence ID" value="QGU95811.1"/>
    <property type="molecule type" value="Genomic_DNA"/>
</dbReference>
<dbReference type="PANTHER" id="PTHR33545">
    <property type="entry name" value="UPF0750 MEMBRANE PROTEIN YITT-RELATED"/>
    <property type="match status" value="1"/>
</dbReference>
<dbReference type="CDD" id="cd16380">
    <property type="entry name" value="YitT_C"/>
    <property type="match status" value="1"/>
</dbReference>
<evidence type="ECO:0000313" key="8">
    <source>
        <dbReference type="EMBL" id="QGU95811.1"/>
    </source>
</evidence>
<keyword evidence="5 6" id="KW-0472">Membrane</keyword>
<comment type="subcellular location">
    <subcellularLocation>
        <location evidence="1">Cell membrane</location>
        <topology evidence="1">Multi-pass membrane protein</topology>
    </subcellularLocation>
</comment>
<reference evidence="8 9" key="1">
    <citation type="submission" date="2019-12" db="EMBL/GenBank/DDBJ databases">
        <title>Genome sequenceing of Clostridium bovifaecis.</title>
        <authorList>
            <person name="Yao Y."/>
        </authorList>
    </citation>
    <scope>NUCLEOTIDE SEQUENCE [LARGE SCALE GENOMIC DNA]</scope>
    <source>
        <strain evidence="8 9">BXX</strain>
    </source>
</reference>
<dbReference type="PANTHER" id="PTHR33545:SF5">
    <property type="entry name" value="UPF0750 MEMBRANE PROTEIN YITT"/>
    <property type="match status" value="1"/>
</dbReference>
<dbReference type="Pfam" id="PF10035">
    <property type="entry name" value="DUF2179"/>
    <property type="match status" value="1"/>
</dbReference>
<feature type="domain" description="DUF2179" evidence="7">
    <location>
        <begin position="224"/>
        <end position="278"/>
    </location>
</feature>
<sequence length="287" mass="31523">MKQITKEYILLIIGCITFSISISVFLIPANIGSGGATGLALILNYLFKFPTGLSIIVINLPLFVFGYKLIGKKFAFRSFVVVLLSSLAIDYFTLIIKPYNLDAIMSNDMMLASIFCGMLFGIGVALVFMSGGSTGGLDILAKIINNKFPEISISNILLIQDGIVYILIGLIFGPRSVMYALIMSFIRTKTIDTLQEGISASKQCMIICENSEEIIREIQSKLLRGITIIDAVGAYSNSHKKIIYVVIQKNQLNLLKRIVKDVDKNAFVTVSSVSDIFGNYRQASANI</sequence>
<feature type="transmembrane region" description="Helical" evidence="6">
    <location>
        <begin position="162"/>
        <end position="186"/>
    </location>
</feature>
<dbReference type="Gene3D" id="3.30.70.120">
    <property type="match status" value="1"/>
</dbReference>
<evidence type="ECO:0000256" key="2">
    <source>
        <dbReference type="ARBA" id="ARBA00022475"/>
    </source>
</evidence>
<dbReference type="Pfam" id="PF02588">
    <property type="entry name" value="YitT_membrane"/>
    <property type="match status" value="1"/>
</dbReference>
<evidence type="ECO:0000256" key="3">
    <source>
        <dbReference type="ARBA" id="ARBA00022692"/>
    </source>
</evidence>
<dbReference type="InterPro" id="IPR003740">
    <property type="entry name" value="YitT"/>
</dbReference>
<gene>
    <name evidence="8" type="ORF">GOM49_12535</name>
</gene>
<feature type="transmembrane region" description="Helical" evidence="6">
    <location>
        <begin position="47"/>
        <end position="67"/>
    </location>
</feature>
<dbReference type="InterPro" id="IPR051461">
    <property type="entry name" value="UPF0750_membrane"/>
</dbReference>
<dbReference type="InterPro" id="IPR019264">
    <property type="entry name" value="DUF2179"/>
</dbReference>
<dbReference type="PIRSF" id="PIRSF006483">
    <property type="entry name" value="Membrane_protein_YitT"/>
    <property type="match status" value="1"/>
</dbReference>
<evidence type="ECO:0000256" key="1">
    <source>
        <dbReference type="ARBA" id="ARBA00004651"/>
    </source>
</evidence>
<evidence type="ECO:0000256" key="6">
    <source>
        <dbReference type="SAM" id="Phobius"/>
    </source>
</evidence>
<evidence type="ECO:0000259" key="7">
    <source>
        <dbReference type="Pfam" id="PF10035"/>
    </source>
</evidence>
<feature type="transmembrane region" description="Helical" evidence="6">
    <location>
        <begin position="79"/>
        <end position="99"/>
    </location>
</feature>
<organism evidence="8 9">
    <name type="scientific">Clostridium bovifaecis</name>
    <dbReference type="NCBI Taxonomy" id="2184719"/>
    <lineage>
        <taxon>Bacteria</taxon>
        <taxon>Bacillati</taxon>
        <taxon>Bacillota</taxon>
        <taxon>Clostridia</taxon>
        <taxon>Eubacteriales</taxon>
        <taxon>Clostridiaceae</taxon>
        <taxon>Clostridium</taxon>
    </lineage>
</organism>
<feature type="transmembrane region" description="Helical" evidence="6">
    <location>
        <begin position="111"/>
        <end position="141"/>
    </location>
</feature>
<dbReference type="InterPro" id="IPR015867">
    <property type="entry name" value="N-reg_PII/ATP_PRibTrfase_C"/>
</dbReference>
<keyword evidence="2" id="KW-1003">Cell membrane</keyword>
<evidence type="ECO:0000313" key="9">
    <source>
        <dbReference type="Proteomes" id="UP000422764"/>
    </source>
</evidence>
<feature type="transmembrane region" description="Helical" evidence="6">
    <location>
        <begin position="7"/>
        <end position="27"/>
    </location>
</feature>
<keyword evidence="3 6" id="KW-0812">Transmembrane</keyword>
<proteinExistence type="predicted"/>
<accession>A0A6I6EZY9</accession>
<evidence type="ECO:0000256" key="4">
    <source>
        <dbReference type="ARBA" id="ARBA00022989"/>
    </source>
</evidence>
<dbReference type="GO" id="GO:0005886">
    <property type="term" value="C:plasma membrane"/>
    <property type="evidence" value="ECO:0007669"/>
    <property type="project" value="UniProtKB-SubCell"/>
</dbReference>
<protein>
    <submittedName>
        <fullName evidence="8">DUF2179 domain-containing protein</fullName>
    </submittedName>
</protein>